<dbReference type="GO" id="GO:0006897">
    <property type="term" value="P:endocytosis"/>
    <property type="evidence" value="ECO:0007669"/>
    <property type="project" value="TreeGrafter"/>
</dbReference>
<evidence type="ECO:0000313" key="3">
    <source>
        <dbReference type="Proteomes" id="UP000025227"/>
    </source>
</evidence>
<dbReference type="InterPro" id="IPR013809">
    <property type="entry name" value="ENTH"/>
</dbReference>
<dbReference type="Pfam" id="PF01417">
    <property type="entry name" value="ENTH"/>
    <property type="match status" value="1"/>
</dbReference>
<feature type="compositionally biased region" description="Polar residues" evidence="1">
    <location>
        <begin position="236"/>
        <end position="253"/>
    </location>
</feature>
<organism evidence="3 4">
    <name type="scientific">Haemonchus contortus</name>
    <name type="common">Barber pole worm</name>
    <dbReference type="NCBI Taxonomy" id="6289"/>
    <lineage>
        <taxon>Eukaryota</taxon>
        <taxon>Metazoa</taxon>
        <taxon>Ecdysozoa</taxon>
        <taxon>Nematoda</taxon>
        <taxon>Chromadorea</taxon>
        <taxon>Rhabditida</taxon>
        <taxon>Rhabditina</taxon>
        <taxon>Rhabditomorpha</taxon>
        <taxon>Strongyloidea</taxon>
        <taxon>Trichostrongylidae</taxon>
        <taxon>Haemonchus</taxon>
    </lineage>
</organism>
<evidence type="ECO:0000313" key="4">
    <source>
        <dbReference type="WBParaSite" id="HCON_00176160-00001"/>
    </source>
</evidence>
<evidence type="ECO:0000259" key="2">
    <source>
        <dbReference type="PROSITE" id="PS50942"/>
    </source>
</evidence>
<dbReference type="GO" id="GO:0030125">
    <property type="term" value="C:clathrin vesicle coat"/>
    <property type="evidence" value="ECO:0007669"/>
    <property type="project" value="TreeGrafter"/>
</dbReference>
<feature type="region of interest" description="Disordered" evidence="1">
    <location>
        <begin position="470"/>
        <end position="490"/>
    </location>
</feature>
<protein>
    <submittedName>
        <fullName evidence="4">ENTH domain-containing protein</fullName>
    </submittedName>
</protein>
<dbReference type="WBParaSite" id="HCON_00176160-00001">
    <property type="protein sequence ID" value="HCON_00176160-00001"/>
    <property type="gene ID" value="HCON_00176160"/>
</dbReference>
<proteinExistence type="predicted"/>
<accession>A0A7I4Z2M6</accession>
<dbReference type="GO" id="GO:0005543">
    <property type="term" value="F:phospholipid binding"/>
    <property type="evidence" value="ECO:0007669"/>
    <property type="project" value="TreeGrafter"/>
</dbReference>
<dbReference type="InterPro" id="IPR008942">
    <property type="entry name" value="ENTH_VHS"/>
</dbReference>
<dbReference type="Proteomes" id="UP000025227">
    <property type="component" value="Unplaced"/>
</dbReference>
<dbReference type="GO" id="GO:0005768">
    <property type="term" value="C:endosome"/>
    <property type="evidence" value="ECO:0007669"/>
    <property type="project" value="TreeGrafter"/>
</dbReference>
<feature type="compositionally biased region" description="Basic and acidic residues" evidence="1">
    <location>
        <begin position="223"/>
        <end position="235"/>
    </location>
</feature>
<dbReference type="PANTHER" id="PTHR12276">
    <property type="entry name" value="EPSIN/ENT-RELATED"/>
    <property type="match status" value="1"/>
</dbReference>
<dbReference type="GO" id="GO:0005886">
    <property type="term" value="C:plasma membrane"/>
    <property type="evidence" value="ECO:0007669"/>
    <property type="project" value="TreeGrafter"/>
</dbReference>
<dbReference type="PANTHER" id="PTHR12276:SF45">
    <property type="entry name" value="CLATHRIN INTERACTOR 1"/>
    <property type="match status" value="1"/>
</dbReference>
<sequence length="490" mass="54642">MVPFELIMSDLLSGIASLTKHISNNIPYQIKKFGESVHTIVMNYTEAENLVYEATNEDPWGPTGSQMREIANYTFQYDGFHQVTNLLWKRMLEDNRNAWRRVYKSLTLLNHLLFHGSERVIGNARDHMFQMRSLEQYKYVDEHGRDQGLNVRHRAKVILDLLNDDDKLRAQRKKMKSDNKDRYQGYTSNDMRMGCVAANNCGYIDNYGDEWKGDNSGNYMNKSAHDSSRSGHSSKEVNSFQFSDETRIGSTSPELGFRQEPAPDEDFGEFVWAHSDVQPIAITQAIEIARTGARDIPALPPPVPLFASTGAKSSASVNLIGLDTVISTKSPKAVLGFSEAEVPLSPISPVLRLSDGGMESFEKSAPSHSFFESYSSARIKPDIAFREDWTTTRTLLESSEPKSSFDYTISDSFSAPTPLPLVTSTPLLSSAHIPSSNEKALKPPTVGIAWLGASDLIDLDNLTSKSTPVKQGLSLNQMQMNKPTNQNITP</sequence>
<evidence type="ECO:0000256" key="1">
    <source>
        <dbReference type="SAM" id="MobiDB-lite"/>
    </source>
</evidence>
<dbReference type="AlphaFoldDB" id="A0A7I4Z2M6"/>
<dbReference type="PROSITE" id="PS50942">
    <property type="entry name" value="ENTH"/>
    <property type="match status" value="1"/>
</dbReference>
<dbReference type="FunFam" id="1.25.40.90:FF:000006">
    <property type="entry name" value="Clathrin interactor 1"/>
    <property type="match status" value="1"/>
</dbReference>
<dbReference type="OrthoDB" id="4033880at2759"/>
<feature type="region of interest" description="Disordered" evidence="1">
    <location>
        <begin position="222"/>
        <end position="259"/>
    </location>
</feature>
<name>A0A7I4Z2M6_HAECO</name>
<keyword evidence="3" id="KW-1185">Reference proteome</keyword>
<feature type="domain" description="ENTH" evidence="2">
    <location>
        <begin position="39"/>
        <end position="172"/>
    </location>
</feature>
<dbReference type="SMART" id="SM00273">
    <property type="entry name" value="ENTH"/>
    <property type="match status" value="1"/>
</dbReference>
<dbReference type="SUPFAM" id="SSF48464">
    <property type="entry name" value="ENTH/VHS domain"/>
    <property type="match status" value="1"/>
</dbReference>
<dbReference type="GO" id="GO:0030276">
    <property type="term" value="F:clathrin binding"/>
    <property type="evidence" value="ECO:0007669"/>
    <property type="project" value="TreeGrafter"/>
</dbReference>
<reference evidence="4" key="1">
    <citation type="submission" date="2020-12" db="UniProtKB">
        <authorList>
            <consortium name="WormBaseParasite"/>
        </authorList>
    </citation>
    <scope>IDENTIFICATION</scope>
    <source>
        <strain evidence="4">MHco3</strain>
    </source>
</reference>
<dbReference type="Gene3D" id="1.25.40.90">
    <property type="match status" value="1"/>
</dbReference>